<protein>
    <recommendedName>
        <fullName evidence="7">Pentacotripeptide-repeat region of PRORP domain-containing protein</fullName>
    </recommendedName>
</protein>
<dbReference type="AlphaFoldDB" id="A0A6D2JRP0"/>
<reference evidence="5 6" key="1">
    <citation type="submission" date="2020-01" db="EMBL/GenBank/DDBJ databases">
        <authorList>
            <person name="Mishra B."/>
        </authorList>
    </citation>
    <scope>NUCLEOTIDE SEQUENCE [LARGE SCALE GENOMIC DNA]</scope>
</reference>
<dbReference type="Proteomes" id="UP000467841">
    <property type="component" value="Unassembled WGS sequence"/>
</dbReference>
<keyword evidence="6" id="KW-1185">Reference proteome</keyword>
<dbReference type="GO" id="GO:0003729">
    <property type="term" value="F:mRNA binding"/>
    <property type="evidence" value="ECO:0007669"/>
    <property type="project" value="UniProtKB-ARBA"/>
</dbReference>
<evidence type="ECO:0000256" key="1">
    <source>
        <dbReference type="ARBA" id="ARBA00007626"/>
    </source>
</evidence>
<name>A0A6D2JRP0_9BRAS</name>
<comment type="similarity">
    <text evidence="1">Belongs to the PPR family. P subfamily.</text>
</comment>
<evidence type="ECO:0000313" key="5">
    <source>
        <dbReference type="EMBL" id="CAA7042475.1"/>
    </source>
</evidence>
<feature type="compositionally biased region" description="Gly residues" evidence="3">
    <location>
        <begin position="365"/>
        <end position="382"/>
    </location>
</feature>
<dbReference type="Gene3D" id="1.25.40.10">
    <property type="entry name" value="Tetratricopeptide repeat domain"/>
    <property type="match status" value="1"/>
</dbReference>
<dbReference type="NCBIfam" id="TIGR00756">
    <property type="entry name" value="PPR"/>
    <property type="match status" value="1"/>
</dbReference>
<dbReference type="PANTHER" id="PTHR45717">
    <property type="entry name" value="OS12G0527900 PROTEIN"/>
    <property type="match status" value="1"/>
</dbReference>
<accession>A0A6D2JRP0</accession>
<dbReference type="OrthoDB" id="1090297at2759"/>
<evidence type="ECO:0008006" key="7">
    <source>
        <dbReference type="Google" id="ProtNLM"/>
    </source>
</evidence>
<dbReference type="EMBL" id="CACVBM020000199">
    <property type="protein sequence ID" value="CAA7015677.1"/>
    <property type="molecule type" value="Genomic_DNA"/>
</dbReference>
<dbReference type="InterPro" id="IPR002885">
    <property type="entry name" value="PPR_rpt"/>
</dbReference>
<evidence type="ECO:0000256" key="2">
    <source>
        <dbReference type="ARBA" id="ARBA00022737"/>
    </source>
</evidence>
<feature type="region of interest" description="Disordered" evidence="3">
    <location>
        <begin position="357"/>
        <end position="382"/>
    </location>
</feature>
<dbReference type="PANTHER" id="PTHR45717:SF22">
    <property type="entry name" value="PENTATRICOPEPTIDE REPEAT (PPR) SUPERFAMILY PROTEIN"/>
    <property type="match status" value="1"/>
</dbReference>
<evidence type="ECO:0000256" key="3">
    <source>
        <dbReference type="SAM" id="MobiDB-lite"/>
    </source>
</evidence>
<organism evidence="5 6">
    <name type="scientific">Microthlaspi erraticum</name>
    <dbReference type="NCBI Taxonomy" id="1685480"/>
    <lineage>
        <taxon>Eukaryota</taxon>
        <taxon>Viridiplantae</taxon>
        <taxon>Streptophyta</taxon>
        <taxon>Embryophyta</taxon>
        <taxon>Tracheophyta</taxon>
        <taxon>Spermatophyta</taxon>
        <taxon>Magnoliopsida</taxon>
        <taxon>eudicotyledons</taxon>
        <taxon>Gunneridae</taxon>
        <taxon>Pentapetalae</taxon>
        <taxon>rosids</taxon>
        <taxon>malvids</taxon>
        <taxon>Brassicales</taxon>
        <taxon>Brassicaceae</taxon>
        <taxon>Coluteocarpeae</taxon>
        <taxon>Microthlaspi</taxon>
    </lineage>
</organism>
<dbReference type="GO" id="GO:0005739">
    <property type="term" value="C:mitochondrion"/>
    <property type="evidence" value="ECO:0007669"/>
    <property type="project" value="TreeGrafter"/>
</dbReference>
<dbReference type="EMBL" id="CACVBM020001271">
    <property type="protein sequence ID" value="CAA7042475.1"/>
    <property type="molecule type" value="Genomic_DNA"/>
</dbReference>
<gene>
    <name evidence="4" type="ORF">MERR_LOCUS2912</name>
    <name evidence="5" type="ORF">MERR_LOCUS29710</name>
</gene>
<dbReference type="InterPro" id="IPR011990">
    <property type="entry name" value="TPR-like_helical_dom_sf"/>
</dbReference>
<sequence length="419" mass="45046">MQRLGRYAGNFLLFRKTQPIRFFGTQTSPHLNDTLHRWIMATKERRLWRVKVTPVLDEWVKQGRKINPTDLRGVINALCESQRFTHALQVSEWITQRRVFDPSPEDYSARLYLVEIQSGLTEVEKFFKSIPENMKEDSVYTTLLSLYTKSKETRHEAEAIYQKMRELNLLTKPNPYYLMISLYGLLGERNMVDEISRQMKENGVEHDRILTANNVLSAYASIPDNVEAMEKFLNGIEGEDPRFVLAKQTGKIMAKAYLKAGSSYKAIEILKRTELADDGKLRESVDKLLMEMHADEKQDDAPLHKLIHTNGRKRKILRAYGSKGGGEGGSYLLPGYYYYGGCGDGYSYGGGGSDGGEAGGDDGGGEAGGGGDGGSGGGGGGCGSAGAGAGDGGSAGGGGGSGGGCGGGGGSGGCSGGGD</sequence>
<proteinExistence type="inferred from homology"/>
<evidence type="ECO:0000313" key="6">
    <source>
        <dbReference type="Proteomes" id="UP000467841"/>
    </source>
</evidence>
<keyword evidence="2" id="KW-0677">Repeat</keyword>
<evidence type="ECO:0000313" key="4">
    <source>
        <dbReference type="EMBL" id="CAA7015677.1"/>
    </source>
</evidence>